<dbReference type="EMBL" id="SNRW01035491">
    <property type="protein sequence ID" value="KAA6354911.1"/>
    <property type="molecule type" value="Genomic_DNA"/>
</dbReference>
<organism evidence="1 2">
    <name type="scientific">Streblomastix strix</name>
    <dbReference type="NCBI Taxonomy" id="222440"/>
    <lineage>
        <taxon>Eukaryota</taxon>
        <taxon>Metamonada</taxon>
        <taxon>Preaxostyla</taxon>
        <taxon>Oxymonadida</taxon>
        <taxon>Streblomastigidae</taxon>
        <taxon>Streblomastix</taxon>
    </lineage>
</organism>
<name>A0A5J4TB24_9EUKA</name>
<protein>
    <submittedName>
        <fullName evidence="1">Uncharacterized protein</fullName>
    </submittedName>
</protein>
<sequence length="80" mass="9289">MKQLLQIVVLHSLTWDSIVVRGYGVISLQLFICSIIEAFLRRGEFVSDLNLQKNYRIQHIVHGPCQTIGRVHSVLFRPRM</sequence>
<dbReference type="Proteomes" id="UP000324800">
    <property type="component" value="Unassembled WGS sequence"/>
</dbReference>
<comment type="caution">
    <text evidence="1">The sequence shown here is derived from an EMBL/GenBank/DDBJ whole genome shotgun (WGS) entry which is preliminary data.</text>
</comment>
<proteinExistence type="predicted"/>
<evidence type="ECO:0000313" key="1">
    <source>
        <dbReference type="EMBL" id="KAA6354911.1"/>
    </source>
</evidence>
<reference evidence="1 2" key="1">
    <citation type="submission" date="2019-03" db="EMBL/GenBank/DDBJ databases">
        <title>Single cell metagenomics reveals metabolic interactions within the superorganism composed of flagellate Streblomastix strix and complex community of Bacteroidetes bacteria on its surface.</title>
        <authorList>
            <person name="Treitli S.C."/>
            <person name="Kolisko M."/>
            <person name="Husnik F."/>
            <person name="Keeling P."/>
            <person name="Hampl V."/>
        </authorList>
    </citation>
    <scope>NUCLEOTIDE SEQUENCE [LARGE SCALE GENOMIC DNA]</scope>
    <source>
        <strain evidence="1">ST1C</strain>
    </source>
</reference>
<dbReference type="AlphaFoldDB" id="A0A5J4TB24"/>
<gene>
    <name evidence="1" type="ORF">EZS28_049562</name>
</gene>
<evidence type="ECO:0000313" key="2">
    <source>
        <dbReference type="Proteomes" id="UP000324800"/>
    </source>
</evidence>
<accession>A0A5J4TB24</accession>